<protein>
    <submittedName>
        <fullName evidence="5">Uncharacterized protein</fullName>
    </submittedName>
</protein>
<dbReference type="PANTHER" id="PTHR43782:SF3">
    <property type="entry name" value="ARGINASE"/>
    <property type="match status" value="1"/>
</dbReference>
<dbReference type="GO" id="GO:0004053">
    <property type="term" value="F:arginase activity"/>
    <property type="evidence" value="ECO:0007669"/>
    <property type="project" value="TreeGrafter"/>
</dbReference>
<keyword evidence="6" id="KW-1185">Reference proteome</keyword>
<dbReference type="SUPFAM" id="SSF52768">
    <property type="entry name" value="Arginase/deacetylase"/>
    <property type="match status" value="1"/>
</dbReference>
<dbReference type="InterPro" id="IPR006035">
    <property type="entry name" value="Ureohydrolase"/>
</dbReference>
<sequence>MTTKEKRSDKHSLIHVEPYEPDDLGIDEFFTTKFDYVVKRDMYKAHKKTLAIYDLLRQILVDKNKDISTPIITLSPDPSISASTLAGAAEKFMYSDINPKTGATVFKTNLKVLYFDSSPDVSTQKYDNYDSFRESVLSDAMGLNDESFSLHRVDIPPENITIMGVDDKNIDDAQEGIVKKYNIDMFSSRHMRKKGIVKFMKRVLDSVENDDVHVVIDLSCMQQKYAPSSIRNDTDKKAGFDFDEMRVIMNSLKNLKKLNGVDITGYNFGSRKDKNKHHVSNIITVKTIEMMVSSVIVLKQKSINIFNENSKFLIWRKVQDTDPIGWYILRGISLQDREQFIEAIGDGQIVTITIPESDDVPKDDSQDDNLDDNPDDNTTTKSKKSIKDDLDDDDDSDDDSEPKYFDALVTVTTLKEQQDKSYYMATSLQECCLYPGEKLNMMFELLNTPNVQQAQAKEYSDNGTDDTTTQEKPTQFIQYSIPADADQTENQDEPIDESQEGPLNDESFEDDTQVNSVVEDVAKVSISTEPEPRKVLSKERKKMISRNVRKLQNKRLVRSNAKK</sequence>
<keyword evidence="1" id="KW-0479">Metal-binding</keyword>
<dbReference type="GO" id="GO:0030145">
    <property type="term" value="F:manganese ion binding"/>
    <property type="evidence" value="ECO:0007669"/>
    <property type="project" value="TreeGrafter"/>
</dbReference>
<dbReference type="PANTHER" id="PTHR43782">
    <property type="entry name" value="ARGINASE"/>
    <property type="match status" value="1"/>
</dbReference>
<feature type="region of interest" description="Disordered" evidence="4">
    <location>
        <begin position="484"/>
        <end position="514"/>
    </location>
</feature>
<evidence type="ECO:0000313" key="5">
    <source>
        <dbReference type="EMBL" id="VBB17826.1"/>
    </source>
</evidence>
<dbReference type="InterPro" id="IPR023696">
    <property type="entry name" value="Ureohydrolase_dom_sf"/>
</dbReference>
<evidence type="ECO:0000313" key="6">
    <source>
        <dbReference type="Proteomes" id="UP000594342"/>
    </source>
</evidence>
<accession>A0A5K0U9N4</accession>
<dbReference type="EMBL" id="UPSH01000001">
    <property type="protein sequence ID" value="VBB17826.1"/>
    <property type="molecule type" value="Genomic_DNA"/>
</dbReference>
<dbReference type="Pfam" id="PF00491">
    <property type="entry name" value="Arginase"/>
    <property type="match status" value="1"/>
</dbReference>
<dbReference type="Proteomes" id="UP000594342">
    <property type="component" value="Unassembled WGS sequence"/>
</dbReference>
<feature type="compositionally biased region" description="Acidic residues" evidence="4">
    <location>
        <begin position="365"/>
        <end position="375"/>
    </location>
</feature>
<reference evidence="5 6" key="1">
    <citation type="submission" date="2018-10" db="EMBL/GenBank/DDBJ databases">
        <authorList>
            <consortium name="IHU Genomes"/>
        </authorList>
    </citation>
    <scope>NUCLEOTIDE SEQUENCE [LARGE SCALE GENOMIC DNA]</scope>
    <source>
        <strain evidence="5 6">A1</strain>
    </source>
</reference>
<dbReference type="Gene3D" id="3.40.800.10">
    <property type="entry name" value="Ureohydrolase domain"/>
    <property type="match status" value="1"/>
</dbReference>
<gene>
    <name evidence="5" type="ORF">YASMINEVIRUS_289</name>
</gene>
<evidence type="ECO:0000256" key="1">
    <source>
        <dbReference type="ARBA" id="ARBA00022723"/>
    </source>
</evidence>
<organism evidence="5 6">
    <name type="scientific">Yasminevirus sp. GU-2018</name>
    <dbReference type="NCBI Taxonomy" id="2420051"/>
    <lineage>
        <taxon>Viruses</taxon>
        <taxon>Varidnaviria</taxon>
        <taxon>Bamfordvirae</taxon>
        <taxon>Nucleocytoviricota</taxon>
        <taxon>Megaviricetes</taxon>
        <taxon>Imitervirales</taxon>
        <taxon>Mimiviridae</taxon>
        <taxon>Klosneuvirinae</taxon>
        <taxon>Yasminevirus</taxon>
        <taxon>Yasminevirus saudimassiliense</taxon>
    </lineage>
</organism>
<feature type="compositionally biased region" description="Acidic residues" evidence="4">
    <location>
        <begin position="486"/>
        <end position="499"/>
    </location>
</feature>
<proteinExistence type="predicted"/>
<keyword evidence="3" id="KW-0464">Manganese</keyword>
<evidence type="ECO:0000256" key="3">
    <source>
        <dbReference type="ARBA" id="ARBA00023211"/>
    </source>
</evidence>
<feature type="compositionally biased region" description="Acidic residues" evidence="4">
    <location>
        <begin position="389"/>
        <end position="400"/>
    </location>
</feature>
<keyword evidence="2" id="KW-0378">Hydrolase</keyword>
<feature type="region of interest" description="Disordered" evidence="4">
    <location>
        <begin position="356"/>
        <end position="402"/>
    </location>
</feature>
<evidence type="ECO:0000256" key="2">
    <source>
        <dbReference type="ARBA" id="ARBA00022801"/>
    </source>
</evidence>
<name>A0A5K0U9N4_9VIRU</name>
<dbReference type="PROSITE" id="PS51409">
    <property type="entry name" value="ARGINASE_2"/>
    <property type="match status" value="1"/>
</dbReference>
<comment type="caution">
    <text evidence="5">The sequence shown here is derived from an EMBL/GenBank/DDBJ whole genome shotgun (WGS) entry which is preliminary data.</text>
</comment>
<evidence type="ECO:0000256" key="4">
    <source>
        <dbReference type="SAM" id="MobiDB-lite"/>
    </source>
</evidence>